<dbReference type="EMBL" id="CM037157">
    <property type="protein sequence ID" value="KAH7849878.1"/>
    <property type="molecule type" value="Genomic_DNA"/>
</dbReference>
<evidence type="ECO:0000313" key="1">
    <source>
        <dbReference type="EMBL" id="KAH7849878.1"/>
    </source>
</evidence>
<reference evidence="1 2" key="1">
    <citation type="journal article" date="2021" name="Hortic Res">
        <title>High-quality reference genome and annotation aids understanding of berry development for evergreen blueberry (Vaccinium darrowii).</title>
        <authorList>
            <person name="Yu J."/>
            <person name="Hulse-Kemp A.M."/>
            <person name="Babiker E."/>
            <person name="Staton M."/>
        </authorList>
    </citation>
    <scope>NUCLEOTIDE SEQUENCE [LARGE SCALE GENOMIC DNA]</scope>
    <source>
        <strain evidence="2">cv. NJ 8807/NJ 8810</strain>
        <tissue evidence="1">Young leaf</tissue>
    </source>
</reference>
<dbReference type="Proteomes" id="UP000828048">
    <property type="component" value="Chromosome 7"/>
</dbReference>
<name>A0ACB7YA19_9ERIC</name>
<comment type="caution">
    <text evidence="1">The sequence shown here is derived from an EMBL/GenBank/DDBJ whole genome shotgun (WGS) entry which is preliminary data.</text>
</comment>
<accession>A0ACB7YA19</accession>
<evidence type="ECO:0000313" key="2">
    <source>
        <dbReference type="Proteomes" id="UP000828048"/>
    </source>
</evidence>
<sequence>MELAPSTLRGFGCSRVRFHTSTSTSGQHLPSLSSVRFPPSCKRLPSLGHTFTGCNFVGDQVRLQQSSLGAVDADSNTMRNICTEERVSPFDASDSASENIEQTKSSEKRDVNDDIKALNDDKLARICDKLIDVFMVDKPNPTEWRKLLVVSRNWIDIRSHFYKRCQDRAESEDDPEMKHKLSRLRRKLKEVDEDIQRHNELIELIKGAPSEIGAIVARRRKDFTREFFVHFNTVAEFYYGNPTEQNDLARLGDVCLAAVQNYDKASQTQSIEALNTAELKFKDILNSPSVGADSTTISNIHAEERVSHFDASDSASENGEQTKSSEKRDDANVDIEALNDDMTRRCDKLIDYFMVDKPNPREWRKLLAYSRQWIYIRAQFFKRCQDRAESEDDPGLKFKLSRLRRKLKEVDEDVQRHNELIELIKGAPSEIGAIVARRRKDFTEEFFEHFYYVAESYYENPTEQDDLARLGEMCSAAVQNYDEASESIEALNTAELKFKDILNSPSVDVACQKIDNLAQENQLDSALMLTIGKAWSTAQESTIGKDEAKDMMYHLYITAIKNFQKQLPKEVRIVQYLLTIKDPEELLCALNDAFTPGVEIEEEDSDYLYTTPEELHTFLKTLIDSYHDCTVPQVRQAKLLLILCKSFNYALGLNIIHLDLSSVNFLHVNPLLGCITDYGDNRIPGARRVMVVMILLLFSSVGSTGY</sequence>
<keyword evidence="2" id="KW-1185">Reference proteome</keyword>
<protein>
    <submittedName>
        <fullName evidence="1">Uncharacterized protein</fullName>
    </submittedName>
</protein>
<organism evidence="1 2">
    <name type="scientific">Vaccinium darrowii</name>
    <dbReference type="NCBI Taxonomy" id="229202"/>
    <lineage>
        <taxon>Eukaryota</taxon>
        <taxon>Viridiplantae</taxon>
        <taxon>Streptophyta</taxon>
        <taxon>Embryophyta</taxon>
        <taxon>Tracheophyta</taxon>
        <taxon>Spermatophyta</taxon>
        <taxon>Magnoliopsida</taxon>
        <taxon>eudicotyledons</taxon>
        <taxon>Gunneridae</taxon>
        <taxon>Pentapetalae</taxon>
        <taxon>asterids</taxon>
        <taxon>Ericales</taxon>
        <taxon>Ericaceae</taxon>
        <taxon>Vaccinioideae</taxon>
        <taxon>Vaccinieae</taxon>
        <taxon>Vaccinium</taxon>
    </lineage>
</organism>
<gene>
    <name evidence="1" type="ORF">Vadar_024326</name>
</gene>
<proteinExistence type="predicted"/>